<evidence type="ECO:0000256" key="1">
    <source>
        <dbReference type="SAM" id="SignalP"/>
    </source>
</evidence>
<sequence length="109" mass="11659">MASRTTCTVMGAILLLYRAALTSATEYIVGESSGWTAGVDFSSWTNGKIFVVGDTFNYAPATHTVNEVKAKDYKSCTASNYLSTDSSGSTTIRLKKAGTHYFVCSIPGH</sequence>
<keyword evidence="1" id="KW-0732">Signal</keyword>
<evidence type="ECO:0000313" key="4">
    <source>
        <dbReference type="Proteomes" id="UP000233837"/>
    </source>
</evidence>
<dbReference type="Pfam" id="PF02298">
    <property type="entry name" value="Cu_bind_like"/>
    <property type="match status" value="1"/>
</dbReference>
<dbReference type="GO" id="GO:0005886">
    <property type="term" value="C:plasma membrane"/>
    <property type="evidence" value="ECO:0007669"/>
    <property type="project" value="TreeGrafter"/>
</dbReference>
<dbReference type="PANTHER" id="PTHR33021:SF193">
    <property type="entry name" value="OS06G0218600 PROTEIN"/>
    <property type="match status" value="1"/>
</dbReference>
<dbReference type="InterPro" id="IPR008972">
    <property type="entry name" value="Cupredoxin"/>
</dbReference>
<feature type="domain" description="Phytocyanin" evidence="2">
    <location>
        <begin position="25"/>
        <end position="109"/>
    </location>
</feature>
<dbReference type="SUPFAM" id="SSF49503">
    <property type="entry name" value="Cupredoxins"/>
    <property type="match status" value="1"/>
</dbReference>
<dbReference type="CDD" id="cd04216">
    <property type="entry name" value="Phytocyanin"/>
    <property type="match status" value="1"/>
</dbReference>
<evidence type="ECO:0000259" key="2">
    <source>
        <dbReference type="PROSITE" id="PS51485"/>
    </source>
</evidence>
<accession>A0A2I0X767</accession>
<evidence type="ECO:0000313" key="3">
    <source>
        <dbReference type="EMBL" id="PKU83769.1"/>
    </source>
</evidence>
<keyword evidence="4" id="KW-1185">Reference proteome</keyword>
<organism evidence="3 4">
    <name type="scientific">Dendrobium catenatum</name>
    <dbReference type="NCBI Taxonomy" id="906689"/>
    <lineage>
        <taxon>Eukaryota</taxon>
        <taxon>Viridiplantae</taxon>
        <taxon>Streptophyta</taxon>
        <taxon>Embryophyta</taxon>
        <taxon>Tracheophyta</taxon>
        <taxon>Spermatophyta</taxon>
        <taxon>Magnoliopsida</taxon>
        <taxon>Liliopsida</taxon>
        <taxon>Asparagales</taxon>
        <taxon>Orchidaceae</taxon>
        <taxon>Epidendroideae</taxon>
        <taxon>Malaxideae</taxon>
        <taxon>Dendrobiinae</taxon>
        <taxon>Dendrobium</taxon>
    </lineage>
</organism>
<dbReference type="PANTHER" id="PTHR33021">
    <property type="entry name" value="BLUE COPPER PROTEIN"/>
    <property type="match status" value="1"/>
</dbReference>
<name>A0A2I0X767_9ASPA</name>
<reference evidence="3 4" key="1">
    <citation type="journal article" date="2016" name="Sci. Rep.">
        <title>The Dendrobium catenatum Lindl. genome sequence provides insights into polysaccharide synthase, floral development and adaptive evolution.</title>
        <authorList>
            <person name="Zhang G.Q."/>
            <person name="Xu Q."/>
            <person name="Bian C."/>
            <person name="Tsai W.C."/>
            <person name="Yeh C.M."/>
            <person name="Liu K.W."/>
            <person name="Yoshida K."/>
            <person name="Zhang L.S."/>
            <person name="Chang S.B."/>
            <person name="Chen F."/>
            <person name="Shi Y."/>
            <person name="Su Y.Y."/>
            <person name="Zhang Y.Q."/>
            <person name="Chen L.J."/>
            <person name="Yin Y."/>
            <person name="Lin M."/>
            <person name="Huang H."/>
            <person name="Deng H."/>
            <person name="Wang Z.W."/>
            <person name="Zhu S.L."/>
            <person name="Zhao X."/>
            <person name="Deng C."/>
            <person name="Niu S.C."/>
            <person name="Huang J."/>
            <person name="Wang M."/>
            <person name="Liu G.H."/>
            <person name="Yang H.J."/>
            <person name="Xiao X.J."/>
            <person name="Hsiao Y.Y."/>
            <person name="Wu W.L."/>
            <person name="Chen Y.Y."/>
            <person name="Mitsuda N."/>
            <person name="Ohme-Takagi M."/>
            <person name="Luo Y.B."/>
            <person name="Van de Peer Y."/>
            <person name="Liu Z.J."/>
        </authorList>
    </citation>
    <scope>NUCLEOTIDE SEQUENCE [LARGE SCALE GENOMIC DNA]</scope>
    <source>
        <tissue evidence="3">The whole plant</tissue>
    </source>
</reference>
<feature type="signal peptide" evidence="1">
    <location>
        <begin position="1"/>
        <end position="24"/>
    </location>
</feature>
<gene>
    <name evidence="3" type="ORF">MA16_Dca021386</name>
</gene>
<dbReference type="InterPro" id="IPR039391">
    <property type="entry name" value="Phytocyanin-like"/>
</dbReference>
<dbReference type="PROSITE" id="PS51485">
    <property type="entry name" value="PHYTOCYANIN"/>
    <property type="match status" value="1"/>
</dbReference>
<dbReference type="Gene3D" id="2.60.40.420">
    <property type="entry name" value="Cupredoxins - blue copper proteins"/>
    <property type="match status" value="1"/>
</dbReference>
<dbReference type="GO" id="GO:0009055">
    <property type="term" value="F:electron transfer activity"/>
    <property type="evidence" value="ECO:0007669"/>
    <property type="project" value="InterPro"/>
</dbReference>
<feature type="chain" id="PRO_5014128030" evidence="1">
    <location>
        <begin position="25"/>
        <end position="109"/>
    </location>
</feature>
<dbReference type="Proteomes" id="UP000233837">
    <property type="component" value="Unassembled WGS sequence"/>
</dbReference>
<reference evidence="3 4" key="2">
    <citation type="journal article" date="2017" name="Nature">
        <title>The Apostasia genome and the evolution of orchids.</title>
        <authorList>
            <person name="Zhang G.Q."/>
            <person name="Liu K.W."/>
            <person name="Li Z."/>
            <person name="Lohaus R."/>
            <person name="Hsiao Y.Y."/>
            <person name="Niu S.C."/>
            <person name="Wang J.Y."/>
            <person name="Lin Y.C."/>
            <person name="Xu Q."/>
            <person name="Chen L.J."/>
            <person name="Yoshida K."/>
            <person name="Fujiwara S."/>
            <person name="Wang Z.W."/>
            <person name="Zhang Y.Q."/>
            <person name="Mitsuda N."/>
            <person name="Wang M."/>
            <person name="Liu G.H."/>
            <person name="Pecoraro L."/>
            <person name="Huang H.X."/>
            <person name="Xiao X.J."/>
            <person name="Lin M."/>
            <person name="Wu X.Y."/>
            <person name="Wu W.L."/>
            <person name="Chen Y.Y."/>
            <person name="Chang S.B."/>
            <person name="Sakamoto S."/>
            <person name="Ohme-Takagi M."/>
            <person name="Yagi M."/>
            <person name="Zeng S.J."/>
            <person name="Shen C.Y."/>
            <person name="Yeh C.M."/>
            <person name="Luo Y.B."/>
            <person name="Tsai W.C."/>
            <person name="Van de Peer Y."/>
            <person name="Liu Z.J."/>
        </authorList>
    </citation>
    <scope>NUCLEOTIDE SEQUENCE [LARGE SCALE GENOMIC DNA]</scope>
    <source>
        <tissue evidence="3">The whole plant</tissue>
    </source>
</reference>
<protein>
    <submittedName>
        <fullName evidence="3">Blue copper protein</fullName>
    </submittedName>
</protein>
<proteinExistence type="predicted"/>
<dbReference type="EMBL" id="KZ502083">
    <property type="protein sequence ID" value="PKU83769.1"/>
    <property type="molecule type" value="Genomic_DNA"/>
</dbReference>
<dbReference type="AlphaFoldDB" id="A0A2I0X767"/>
<dbReference type="InterPro" id="IPR003245">
    <property type="entry name" value="Phytocyanin_dom"/>
</dbReference>